<comment type="caution">
    <text evidence="2">The sequence shown here is derived from an EMBL/GenBank/DDBJ whole genome shotgun (WGS) entry which is preliminary data.</text>
</comment>
<dbReference type="AlphaFoldDB" id="A0A9N9LSA7"/>
<dbReference type="PANTHER" id="PTHR35910">
    <property type="entry name" value="2EXR DOMAIN-CONTAINING PROTEIN"/>
    <property type="match status" value="1"/>
</dbReference>
<feature type="domain" description="2EXR" evidence="1">
    <location>
        <begin position="167"/>
        <end position="280"/>
    </location>
</feature>
<keyword evidence="3" id="KW-1185">Reference proteome</keyword>
<dbReference type="EMBL" id="CAJVRM010000222">
    <property type="protein sequence ID" value="CAG8977514.1"/>
    <property type="molecule type" value="Genomic_DNA"/>
</dbReference>
<reference evidence="2" key="1">
    <citation type="submission" date="2021-07" db="EMBL/GenBank/DDBJ databases">
        <authorList>
            <person name="Durling M."/>
        </authorList>
    </citation>
    <scope>NUCLEOTIDE SEQUENCE</scope>
</reference>
<gene>
    <name evidence="2" type="ORF">HYALB_00008693</name>
</gene>
<accession>A0A9N9LSA7</accession>
<organism evidence="2 3">
    <name type="scientific">Hymenoscyphus albidus</name>
    <dbReference type="NCBI Taxonomy" id="595503"/>
    <lineage>
        <taxon>Eukaryota</taxon>
        <taxon>Fungi</taxon>
        <taxon>Dikarya</taxon>
        <taxon>Ascomycota</taxon>
        <taxon>Pezizomycotina</taxon>
        <taxon>Leotiomycetes</taxon>
        <taxon>Helotiales</taxon>
        <taxon>Helotiaceae</taxon>
        <taxon>Hymenoscyphus</taxon>
    </lineage>
</organism>
<dbReference type="OrthoDB" id="3557818at2759"/>
<name>A0A9N9LSA7_9HELO</name>
<sequence>MGKSYMADGQELQELHFHFVRRDAAFNHAAFCCLLSPIDATKNDEAGKAISSHFLCIGSALRLQRLPKQLTGAPAAFQIELWRQFGFVKGKLSGFFKIMPQAPNSAAVMAIQSILSSPAPSTTTTTQSRMSIVALLSDQGPANNAPPPAETKHTRLYNTPIKPLTQFHKFPYLPYELRAAIWEASAKFVPRVIEVFYHTTLLQWTTAEQTYFDPPAFSAANRESRAVFKKLYYPLFPVVQSNWRPVYSAQFEINRAIAHFVTYPQSDLQLSYINPKVDTLYISAGIDNLDPEYTKKLAEYEAIKFVENVSCEDWEFYGMRREKWWLTASGRPILPSLKKFAVVLNDTCLVCNMLQPEKMALEYLCNSQGIRKRGWLTLHDLSRPYDEWTENSISKGINDTYKTDEFWTKVESRDLQYPARGGDAVDSLKCFHCGDKVTSTVD</sequence>
<dbReference type="Proteomes" id="UP000701801">
    <property type="component" value="Unassembled WGS sequence"/>
</dbReference>
<proteinExistence type="predicted"/>
<dbReference type="InterPro" id="IPR045518">
    <property type="entry name" value="2EXR"/>
</dbReference>
<evidence type="ECO:0000313" key="2">
    <source>
        <dbReference type="EMBL" id="CAG8977514.1"/>
    </source>
</evidence>
<evidence type="ECO:0000259" key="1">
    <source>
        <dbReference type="Pfam" id="PF20150"/>
    </source>
</evidence>
<dbReference type="PANTHER" id="PTHR35910:SF1">
    <property type="entry name" value="2EXR DOMAIN-CONTAINING PROTEIN"/>
    <property type="match status" value="1"/>
</dbReference>
<evidence type="ECO:0000313" key="3">
    <source>
        <dbReference type="Proteomes" id="UP000701801"/>
    </source>
</evidence>
<protein>
    <recommendedName>
        <fullName evidence="1">2EXR domain-containing protein</fullName>
    </recommendedName>
</protein>
<dbReference type="Pfam" id="PF20150">
    <property type="entry name" value="2EXR"/>
    <property type="match status" value="1"/>
</dbReference>